<dbReference type="CDD" id="cd00093">
    <property type="entry name" value="HTH_XRE"/>
    <property type="match status" value="1"/>
</dbReference>
<evidence type="ECO:0000313" key="3">
    <source>
        <dbReference type="EMBL" id="PLS07812.1"/>
    </source>
</evidence>
<dbReference type="GO" id="GO:0003677">
    <property type="term" value="F:DNA binding"/>
    <property type="evidence" value="ECO:0007669"/>
    <property type="project" value="InterPro"/>
</dbReference>
<sequence length="421" mass="49628">MVIKERQAGGRMEFGSLIKYYRTQKGITQTELAKGICSVPHLSKIENNTKEANEETIALLLERLSISLEEMEEKEEQIKNLLRDLSNKINFFLLKEVEEIYQELKNIEHLIPFSKHIFIWELAKYRYMLFKGLIEDAESQRDLLYKQKKNFSQHESYLFRYYNAIFLILKGQNKNADNLLDTLYVENDHDTTSGEFLYHRALVKSSLEQSGHAIHFGKMALQIYMNQHNFLRILHTLMLLGISYTHSKIYEEAEGCFQHLIRNAELLKEEKMLPQIYHNMGFLQNKMNNNTKALFYYEKSLALQQSCNEHYLVTLYSIGEIYFAQESAEKAKNSFQKVQSLAKELGSKKYRLLADFYLFHLASPQKAFKYLEAKVIPYFEETNEPIDFLTRFYKMLSDYYHENGMLHKAMSYLNKITGGLL</sequence>
<keyword evidence="4" id="KW-1185">Reference proteome</keyword>
<accession>A0A2N5HQM9</accession>
<organism evidence="3 4">
    <name type="scientific">Neobacillus cucumis</name>
    <dbReference type="NCBI Taxonomy" id="1740721"/>
    <lineage>
        <taxon>Bacteria</taxon>
        <taxon>Bacillati</taxon>
        <taxon>Bacillota</taxon>
        <taxon>Bacilli</taxon>
        <taxon>Bacillales</taxon>
        <taxon>Bacillaceae</taxon>
        <taxon>Neobacillus</taxon>
    </lineage>
</organism>
<dbReference type="InterPro" id="IPR001387">
    <property type="entry name" value="Cro/C1-type_HTH"/>
</dbReference>
<dbReference type="Pfam" id="PF01381">
    <property type="entry name" value="HTH_3"/>
    <property type="match status" value="1"/>
</dbReference>
<dbReference type="Gene3D" id="1.10.260.40">
    <property type="entry name" value="lambda repressor-like DNA-binding domains"/>
    <property type="match status" value="1"/>
</dbReference>
<protein>
    <submittedName>
        <fullName evidence="3">Transcriptional regulator</fullName>
    </submittedName>
</protein>
<keyword evidence="1" id="KW-0175">Coiled coil</keyword>
<evidence type="ECO:0000313" key="4">
    <source>
        <dbReference type="Proteomes" id="UP000234950"/>
    </source>
</evidence>
<dbReference type="AlphaFoldDB" id="A0A2N5HQM9"/>
<dbReference type="EMBL" id="PGVE01000027">
    <property type="protein sequence ID" value="PLS07812.1"/>
    <property type="molecule type" value="Genomic_DNA"/>
</dbReference>
<evidence type="ECO:0000256" key="1">
    <source>
        <dbReference type="SAM" id="Coils"/>
    </source>
</evidence>
<dbReference type="SUPFAM" id="SSF48452">
    <property type="entry name" value="TPR-like"/>
    <property type="match status" value="1"/>
</dbReference>
<dbReference type="SUPFAM" id="SSF47413">
    <property type="entry name" value="lambda repressor-like DNA-binding domains"/>
    <property type="match status" value="1"/>
</dbReference>
<gene>
    <name evidence="3" type="ORF">CVD27_05030</name>
</gene>
<proteinExistence type="predicted"/>
<name>A0A2N5HQM9_9BACI</name>
<evidence type="ECO:0000259" key="2">
    <source>
        <dbReference type="PROSITE" id="PS50943"/>
    </source>
</evidence>
<dbReference type="SMART" id="SM00028">
    <property type="entry name" value="TPR"/>
    <property type="match status" value="4"/>
</dbReference>
<dbReference type="InterPro" id="IPR010982">
    <property type="entry name" value="Lambda_DNA-bd_dom_sf"/>
</dbReference>
<comment type="caution">
    <text evidence="3">The sequence shown here is derived from an EMBL/GenBank/DDBJ whole genome shotgun (WGS) entry which is preliminary data.</text>
</comment>
<dbReference type="SMART" id="SM00530">
    <property type="entry name" value="HTH_XRE"/>
    <property type="match status" value="1"/>
</dbReference>
<dbReference type="Gene3D" id="1.25.40.10">
    <property type="entry name" value="Tetratricopeptide repeat domain"/>
    <property type="match status" value="1"/>
</dbReference>
<dbReference type="OrthoDB" id="252257at2"/>
<dbReference type="Proteomes" id="UP000234950">
    <property type="component" value="Unassembled WGS sequence"/>
</dbReference>
<feature type="domain" description="HTH cro/C1-type" evidence="2">
    <location>
        <begin position="18"/>
        <end position="71"/>
    </location>
</feature>
<dbReference type="InterPro" id="IPR011990">
    <property type="entry name" value="TPR-like_helical_dom_sf"/>
</dbReference>
<dbReference type="PROSITE" id="PS50943">
    <property type="entry name" value="HTH_CROC1"/>
    <property type="match status" value="1"/>
</dbReference>
<reference evidence="3 4" key="1">
    <citation type="submission" date="2017-11" db="EMBL/GenBank/DDBJ databases">
        <title>Comparitive Functional Genomics of Dry Heat Resistant strains isolated from the Viking Spacecraft.</title>
        <authorList>
            <person name="Seuylemezian A."/>
            <person name="Cooper K."/>
            <person name="Vaishampayan P."/>
        </authorList>
    </citation>
    <scope>NUCLEOTIDE SEQUENCE [LARGE SCALE GENOMIC DNA]</scope>
    <source>
        <strain evidence="3 4">V32-6</strain>
    </source>
</reference>
<dbReference type="InterPro" id="IPR019734">
    <property type="entry name" value="TPR_rpt"/>
</dbReference>
<feature type="coiled-coil region" evidence="1">
    <location>
        <begin position="57"/>
        <end position="91"/>
    </location>
</feature>
<dbReference type="Pfam" id="PF13424">
    <property type="entry name" value="TPR_12"/>
    <property type="match status" value="1"/>
</dbReference>